<dbReference type="EMBL" id="UINC01018361">
    <property type="protein sequence ID" value="SVA77068.1"/>
    <property type="molecule type" value="Genomic_DNA"/>
</dbReference>
<organism evidence="2">
    <name type="scientific">marine metagenome</name>
    <dbReference type="NCBI Taxonomy" id="408172"/>
    <lineage>
        <taxon>unclassified sequences</taxon>
        <taxon>metagenomes</taxon>
        <taxon>ecological metagenomes</taxon>
    </lineage>
</organism>
<dbReference type="InterPro" id="IPR050259">
    <property type="entry name" value="SDR"/>
</dbReference>
<dbReference type="CDD" id="cd05344">
    <property type="entry name" value="BKR_like_SDR_like"/>
    <property type="match status" value="1"/>
</dbReference>
<dbReference type="PRINTS" id="PR00081">
    <property type="entry name" value="GDHRDH"/>
</dbReference>
<dbReference type="Pfam" id="PF13561">
    <property type="entry name" value="adh_short_C2"/>
    <property type="match status" value="1"/>
</dbReference>
<feature type="non-terminal residue" evidence="2">
    <location>
        <position position="1"/>
    </location>
</feature>
<dbReference type="Gene3D" id="3.40.50.720">
    <property type="entry name" value="NAD(P)-binding Rossmann-like Domain"/>
    <property type="match status" value="1"/>
</dbReference>
<gene>
    <name evidence="2" type="ORF">METZ01_LOCUS129922</name>
</gene>
<dbReference type="InterPro" id="IPR002347">
    <property type="entry name" value="SDR_fam"/>
</dbReference>
<dbReference type="PANTHER" id="PTHR42879:SF6">
    <property type="entry name" value="NADPH-DEPENDENT REDUCTASE BACG"/>
    <property type="match status" value="1"/>
</dbReference>
<sequence>VELGLKGKRALVCASSRGLGFACALGLAKEGCHVVVASRNQARIEEAAERIHNETGAQIHPVAANVKDADAGEKLVQTAIDEFGGLEILIHNAGGPPPGGFSAVDEGQWALAFELSLMSFVRMARAAAPQMKRAGYGRILAIASSSIREPIPNLVLSNAMRMGVLGTAKTLSKELARDNILVNVIAPGRIYTERIDELDRVDAEREGTTVEAIRKASVATIPIGRLGQPKELANLAVFLSSEAASYVTGAAIQVDGGMLGTY</sequence>
<dbReference type="PANTHER" id="PTHR42879">
    <property type="entry name" value="3-OXOACYL-(ACYL-CARRIER-PROTEIN) REDUCTASE"/>
    <property type="match status" value="1"/>
</dbReference>
<reference evidence="2" key="1">
    <citation type="submission" date="2018-05" db="EMBL/GenBank/DDBJ databases">
        <authorList>
            <person name="Lanie J.A."/>
            <person name="Ng W.-L."/>
            <person name="Kazmierczak K.M."/>
            <person name="Andrzejewski T.M."/>
            <person name="Davidsen T.M."/>
            <person name="Wayne K.J."/>
            <person name="Tettelin H."/>
            <person name="Glass J.I."/>
            <person name="Rusch D."/>
            <person name="Podicherti R."/>
            <person name="Tsui H.-C.T."/>
            <person name="Winkler M.E."/>
        </authorList>
    </citation>
    <scope>NUCLEOTIDE SEQUENCE</scope>
</reference>
<dbReference type="SUPFAM" id="SSF51735">
    <property type="entry name" value="NAD(P)-binding Rossmann-fold domains"/>
    <property type="match status" value="1"/>
</dbReference>
<accession>A0A381YJ26</accession>
<evidence type="ECO:0000256" key="1">
    <source>
        <dbReference type="ARBA" id="ARBA00006484"/>
    </source>
</evidence>
<dbReference type="InterPro" id="IPR036291">
    <property type="entry name" value="NAD(P)-bd_dom_sf"/>
</dbReference>
<evidence type="ECO:0000313" key="2">
    <source>
        <dbReference type="EMBL" id="SVA77068.1"/>
    </source>
</evidence>
<proteinExistence type="inferred from homology"/>
<protein>
    <recommendedName>
        <fullName evidence="3">3-oxoacyl-ACP reductase</fullName>
    </recommendedName>
</protein>
<evidence type="ECO:0008006" key="3">
    <source>
        <dbReference type="Google" id="ProtNLM"/>
    </source>
</evidence>
<dbReference type="AlphaFoldDB" id="A0A381YJ26"/>
<comment type="similarity">
    <text evidence="1">Belongs to the short-chain dehydrogenases/reductases (SDR) family.</text>
</comment>
<name>A0A381YJ26_9ZZZZ</name>
<dbReference type="FunFam" id="3.40.50.720:FF:000084">
    <property type="entry name" value="Short-chain dehydrogenase reductase"/>
    <property type="match status" value="1"/>
</dbReference>